<dbReference type="Proteomes" id="UP001328733">
    <property type="component" value="Unassembled WGS sequence"/>
</dbReference>
<feature type="binding site" evidence="7">
    <location>
        <position position="108"/>
    </location>
    <ligand>
        <name>shikimate</name>
        <dbReference type="ChEBI" id="CHEBI:36208"/>
    </ligand>
</feature>
<dbReference type="EC" id="1.1.1.25" evidence="2 7"/>
<feature type="domain" description="Shikimate dehydrogenase substrate binding N-terminal" evidence="8">
    <location>
        <begin position="13"/>
        <end position="95"/>
    </location>
</feature>
<proteinExistence type="inferred from homology"/>
<dbReference type="Pfam" id="PF08501">
    <property type="entry name" value="Shikimate_dh_N"/>
    <property type="match status" value="1"/>
</dbReference>
<evidence type="ECO:0000256" key="7">
    <source>
        <dbReference type="HAMAP-Rule" id="MF_00222"/>
    </source>
</evidence>
<evidence type="ECO:0000256" key="2">
    <source>
        <dbReference type="ARBA" id="ARBA00012962"/>
    </source>
</evidence>
<keyword evidence="3 7" id="KW-0028">Amino-acid biosynthesis</keyword>
<keyword evidence="5 7" id="KW-0560">Oxidoreductase</keyword>
<evidence type="ECO:0000256" key="1">
    <source>
        <dbReference type="ARBA" id="ARBA00004871"/>
    </source>
</evidence>
<gene>
    <name evidence="7" type="primary">aroE</name>
    <name evidence="10" type="ORF">V0288_19235</name>
</gene>
<accession>A0AAW9QZK3</accession>
<evidence type="ECO:0000259" key="8">
    <source>
        <dbReference type="Pfam" id="PF08501"/>
    </source>
</evidence>
<dbReference type="RefSeq" id="WP_332866754.1">
    <property type="nucleotide sequence ID" value="NZ_JBAFSM010000044.1"/>
</dbReference>
<comment type="caution">
    <text evidence="10">The sequence shown here is derived from an EMBL/GenBank/DDBJ whole genome shotgun (WGS) entry which is preliminary data.</text>
</comment>
<dbReference type="InterPro" id="IPR011342">
    <property type="entry name" value="Shikimate_DH"/>
</dbReference>
<dbReference type="GO" id="GO:0009073">
    <property type="term" value="P:aromatic amino acid family biosynthetic process"/>
    <property type="evidence" value="ECO:0007669"/>
    <property type="project" value="UniProtKB-KW"/>
</dbReference>
<feature type="binding site" evidence="7">
    <location>
        <position position="253"/>
    </location>
    <ligand>
        <name>NADP(+)</name>
        <dbReference type="ChEBI" id="CHEBI:58349"/>
    </ligand>
</feature>
<keyword evidence="6 7" id="KW-0057">Aromatic amino acid biosynthesis</keyword>
<evidence type="ECO:0000256" key="6">
    <source>
        <dbReference type="ARBA" id="ARBA00023141"/>
    </source>
</evidence>
<evidence type="ECO:0000313" key="11">
    <source>
        <dbReference type="Proteomes" id="UP001328733"/>
    </source>
</evidence>
<evidence type="ECO:0000259" key="9">
    <source>
        <dbReference type="Pfam" id="PF18317"/>
    </source>
</evidence>
<dbReference type="Gene3D" id="3.40.50.720">
    <property type="entry name" value="NAD(P)-binding Rossmann-like Domain"/>
    <property type="match status" value="1"/>
</dbReference>
<reference evidence="10 11" key="1">
    <citation type="submission" date="2024-01" db="EMBL/GenBank/DDBJ databases">
        <title>Genomic insights into the taxonomy and metabolism of the cyanobacterium Pannus brasiliensis CCIBt3594.</title>
        <authorList>
            <person name="Machado M."/>
            <person name="Botero N.B."/>
            <person name="Andreote A.P.D."/>
            <person name="Feitosa A.M.T."/>
            <person name="Popin R."/>
            <person name="Sivonen K."/>
            <person name="Fiore M.F."/>
        </authorList>
    </citation>
    <scope>NUCLEOTIDE SEQUENCE [LARGE SCALE GENOMIC DNA]</scope>
    <source>
        <strain evidence="10 11">CCIBt3594</strain>
    </source>
</reference>
<dbReference type="GO" id="GO:0008652">
    <property type="term" value="P:amino acid biosynthetic process"/>
    <property type="evidence" value="ECO:0007669"/>
    <property type="project" value="UniProtKB-KW"/>
</dbReference>
<dbReference type="InterPro" id="IPR013708">
    <property type="entry name" value="Shikimate_DH-bd_N"/>
</dbReference>
<feature type="binding site" evidence="7">
    <location>
        <position position="84"/>
    </location>
    <ligand>
        <name>NADP(+)</name>
        <dbReference type="ChEBI" id="CHEBI:58349"/>
    </ligand>
</feature>
<dbReference type="GO" id="GO:0009423">
    <property type="term" value="P:chorismate biosynthetic process"/>
    <property type="evidence" value="ECO:0007669"/>
    <property type="project" value="UniProtKB-UniRule"/>
</dbReference>
<dbReference type="SUPFAM" id="SSF51735">
    <property type="entry name" value="NAD(P)-binding Rossmann-fold domains"/>
    <property type="match status" value="1"/>
</dbReference>
<feature type="binding site" evidence="7">
    <location>
        <begin position="132"/>
        <end position="136"/>
    </location>
    <ligand>
        <name>NADP(+)</name>
        <dbReference type="ChEBI" id="CHEBI:58349"/>
    </ligand>
</feature>
<comment type="caution">
    <text evidence="7">Lacks conserved residue(s) required for the propagation of feature annotation.</text>
</comment>
<evidence type="ECO:0000313" key="10">
    <source>
        <dbReference type="EMBL" id="MEG3439268.1"/>
    </source>
</evidence>
<comment type="catalytic activity">
    <reaction evidence="7">
        <text>shikimate + NADP(+) = 3-dehydroshikimate + NADPH + H(+)</text>
        <dbReference type="Rhea" id="RHEA:17737"/>
        <dbReference type="ChEBI" id="CHEBI:15378"/>
        <dbReference type="ChEBI" id="CHEBI:16630"/>
        <dbReference type="ChEBI" id="CHEBI:36208"/>
        <dbReference type="ChEBI" id="CHEBI:57783"/>
        <dbReference type="ChEBI" id="CHEBI:58349"/>
        <dbReference type="EC" id="1.1.1.25"/>
    </reaction>
</comment>
<keyword evidence="11" id="KW-1185">Reference proteome</keyword>
<protein>
    <recommendedName>
        <fullName evidence="2 7">Shikimate dehydrogenase (NADP(+))</fullName>
        <shortName evidence="7">SDH</shortName>
        <ecNumber evidence="2 7">1.1.1.25</ecNumber>
    </recommendedName>
</protein>
<evidence type="ECO:0000256" key="3">
    <source>
        <dbReference type="ARBA" id="ARBA00022605"/>
    </source>
</evidence>
<dbReference type="Pfam" id="PF18317">
    <property type="entry name" value="SDH_C"/>
    <property type="match status" value="1"/>
</dbReference>
<organism evidence="10 11">
    <name type="scientific">Pannus brasiliensis CCIBt3594</name>
    <dbReference type="NCBI Taxonomy" id="1427578"/>
    <lineage>
        <taxon>Bacteria</taxon>
        <taxon>Bacillati</taxon>
        <taxon>Cyanobacteriota</taxon>
        <taxon>Cyanophyceae</taxon>
        <taxon>Oscillatoriophycideae</taxon>
        <taxon>Chroococcales</taxon>
        <taxon>Microcystaceae</taxon>
        <taxon>Pannus</taxon>
    </lineage>
</organism>
<feature type="active site" description="Proton acceptor" evidence="7">
    <location>
        <position position="72"/>
    </location>
</feature>
<comment type="function">
    <text evidence="7">Involved in the biosynthesis of the chorismate, which leads to the biosynthesis of aromatic amino acids. Catalyzes the reversible NADPH linked reduction of 3-dehydroshikimate (DHSA) to yield shikimate (SA).</text>
</comment>
<dbReference type="AlphaFoldDB" id="A0AAW9QZK3"/>
<keyword evidence="4 7" id="KW-0521">NADP</keyword>
<feature type="binding site" evidence="7">
    <location>
        <position position="232"/>
    </location>
    <ligand>
        <name>shikimate</name>
        <dbReference type="ChEBI" id="CHEBI:36208"/>
    </ligand>
</feature>
<feature type="binding site" evidence="7">
    <location>
        <begin position="21"/>
        <end position="23"/>
    </location>
    <ligand>
        <name>shikimate</name>
        <dbReference type="ChEBI" id="CHEBI:36208"/>
    </ligand>
</feature>
<dbReference type="GO" id="GO:0050661">
    <property type="term" value="F:NADP binding"/>
    <property type="evidence" value="ECO:0007669"/>
    <property type="project" value="InterPro"/>
</dbReference>
<dbReference type="InterPro" id="IPR041121">
    <property type="entry name" value="SDH_C"/>
</dbReference>
<dbReference type="EMBL" id="JBAFSM010000044">
    <property type="protein sequence ID" value="MEG3439268.1"/>
    <property type="molecule type" value="Genomic_DNA"/>
</dbReference>
<dbReference type="SUPFAM" id="SSF53223">
    <property type="entry name" value="Aminoacid dehydrogenase-like, N-terminal domain"/>
    <property type="match status" value="1"/>
</dbReference>
<feature type="domain" description="SDH C-terminal" evidence="9">
    <location>
        <begin position="253"/>
        <end position="283"/>
    </location>
</feature>
<feature type="binding site" evidence="7">
    <location>
        <position position="93"/>
    </location>
    <ligand>
        <name>shikimate</name>
        <dbReference type="ChEBI" id="CHEBI:36208"/>
    </ligand>
</feature>
<dbReference type="GO" id="GO:0019632">
    <property type="term" value="P:shikimate metabolic process"/>
    <property type="evidence" value="ECO:0007669"/>
    <property type="project" value="InterPro"/>
</dbReference>
<dbReference type="NCBIfam" id="TIGR00507">
    <property type="entry name" value="aroE"/>
    <property type="match status" value="1"/>
</dbReference>
<evidence type="ECO:0000256" key="4">
    <source>
        <dbReference type="ARBA" id="ARBA00022857"/>
    </source>
</evidence>
<dbReference type="HAMAP" id="MF_00222">
    <property type="entry name" value="Shikimate_DH_AroE"/>
    <property type="match status" value="1"/>
</dbReference>
<comment type="pathway">
    <text evidence="1 7">Metabolic intermediate biosynthesis; chorismate biosynthesis; chorismate from D-erythrose 4-phosphate and phosphoenolpyruvate: step 4/7.</text>
</comment>
<dbReference type="Gene3D" id="3.40.50.10860">
    <property type="entry name" value="Leucine Dehydrogenase, chain A, domain 1"/>
    <property type="match status" value="1"/>
</dbReference>
<feature type="binding site" evidence="7">
    <location>
        <position position="230"/>
    </location>
    <ligand>
        <name>NADP(+)</name>
        <dbReference type="ChEBI" id="CHEBI:58349"/>
    </ligand>
</feature>
<name>A0AAW9QZK3_9CHRO</name>
<feature type="binding site" evidence="7">
    <location>
        <position position="260"/>
    </location>
    <ligand>
        <name>shikimate</name>
        <dbReference type="ChEBI" id="CHEBI:36208"/>
    </ligand>
</feature>
<evidence type="ECO:0000256" key="5">
    <source>
        <dbReference type="ARBA" id="ARBA00023002"/>
    </source>
</evidence>
<comment type="subunit">
    <text evidence="7">Homodimer.</text>
</comment>
<feature type="binding site" evidence="7">
    <location>
        <position position="68"/>
    </location>
    <ligand>
        <name>shikimate</name>
        <dbReference type="ChEBI" id="CHEBI:36208"/>
    </ligand>
</feature>
<dbReference type="NCBIfam" id="NF001314">
    <property type="entry name" value="PRK00258.2-2"/>
    <property type="match status" value="1"/>
</dbReference>
<dbReference type="InterPro" id="IPR036291">
    <property type="entry name" value="NAD(P)-bd_dom_sf"/>
</dbReference>
<dbReference type="InterPro" id="IPR022893">
    <property type="entry name" value="Shikimate_DH_fam"/>
</dbReference>
<comment type="similarity">
    <text evidence="7">Belongs to the shikimate dehydrogenase family.</text>
</comment>
<dbReference type="InterPro" id="IPR046346">
    <property type="entry name" value="Aminoacid_DH-like_N_sf"/>
</dbReference>
<sequence>MVAINGKTKLLGVIGSPIEHSRSPAMHNAAIAELGENYVYLPFPIAPESLQTAIEGFAAIDVRGFSVTIPHKLAIIPFLEAITEKARLVGAVNTVWRTETGWQGTNTDVDGFLAPLQSLSRDWSGVNPVILGNGGAARAVVVALASLGCREIHVVGRNQRKLDPFKESWADTDLYGSVEVHGWDELEGLVSDTGLLVNSTPIGMSPHVGESPVEGELLDLLPSGALVYDLIYNPRPTRLLQLAEERGVTAIDGLEMLVNQGAIALEIWLGRSVPVGVMREALLKG</sequence>
<dbReference type="PANTHER" id="PTHR21089">
    <property type="entry name" value="SHIKIMATE DEHYDROGENASE"/>
    <property type="match status" value="1"/>
</dbReference>
<dbReference type="GO" id="GO:0005829">
    <property type="term" value="C:cytosol"/>
    <property type="evidence" value="ECO:0007669"/>
    <property type="project" value="TreeGrafter"/>
</dbReference>
<dbReference type="PANTHER" id="PTHR21089:SF1">
    <property type="entry name" value="BIFUNCTIONAL 3-DEHYDROQUINATE DEHYDRATASE_SHIKIMATE DEHYDROGENASE, CHLOROPLASTIC"/>
    <property type="match status" value="1"/>
</dbReference>
<dbReference type="GO" id="GO:0004764">
    <property type="term" value="F:shikimate 3-dehydrogenase (NADP+) activity"/>
    <property type="evidence" value="ECO:0007669"/>
    <property type="project" value="UniProtKB-UniRule"/>
</dbReference>
<dbReference type="CDD" id="cd01065">
    <property type="entry name" value="NAD_bind_Shikimate_DH"/>
    <property type="match status" value="1"/>
</dbReference>